<protein>
    <submittedName>
        <fullName evidence="1">Uncharacterized protein</fullName>
    </submittedName>
</protein>
<keyword evidence="2" id="KW-1185">Reference proteome</keyword>
<dbReference type="KEGG" id="apra:G3A50_14270"/>
<reference evidence="1 2" key="1">
    <citation type="submission" date="2020-02" db="EMBL/GenBank/DDBJ databases">
        <authorList>
            <person name="Li G."/>
        </authorList>
    </citation>
    <scope>NUCLEOTIDE SEQUENCE [LARGE SCALE GENOMIC DNA]</scope>
    <source>
        <strain evidence="1 2">DSM 102029</strain>
    </source>
</reference>
<dbReference type="Pfam" id="PF07409">
    <property type="entry name" value="GP46"/>
    <property type="match status" value="1"/>
</dbReference>
<organism evidence="1 2">
    <name type="scientific">Ancylobacter pratisalsi</name>
    <dbReference type="NCBI Taxonomy" id="1745854"/>
    <lineage>
        <taxon>Bacteria</taxon>
        <taxon>Pseudomonadati</taxon>
        <taxon>Pseudomonadota</taxon>
        <taxon>Alphaproteobacteria</taxon>
        <taxon>Hyphomicrobiales</taxon>
        <taxon>Xanthobacteraceae</taxon>
        <taxon>Ancylobacter</taxon>
    </lineage>
</organism>
<dbReference type="RefSeq" id="WP_163075885.1">
    <property type="nucleotide sequence ID" value="NZ_CP048630.1"/>
</dbReference>
<dbReference type="AlphaFoldDB" id="A0A6P1YPA6"/>
<evidence type="ECO:0000313" key="1">
    <source>
        <dbReference type="EMBL" id="QIB34740.1"/>
    </source>
</evidence>
<name>A0A6P1YPA6_9HYPH</name>
<proteinExistence type="predicted"/>
<gene>
    <name evidence="1" type="ORF">G3A50_14270</name>
</gene>
<sequence>MAAYFDLALVYDPATRRCDLQLAGDGDLLVDETPATPMLLAFGCDRRARRDDELPSGISELNQPVSFVERRGWAGDALDIRYRQAGSRCWLGERLKETELTRQMFVEWLKEAYAWVLAETGKPAEITVEWVRKEVLAARIVADGREITINRRVGSA</sequence>
<dbReference type="InterPro" id="IPR010877">
    <property type="entry name" value="Phage_Mu_Gp46"/>
</dbReference>
<accession>A0A6P1YPA6</accession>
<dbReference type="Proteomes" id="UP000464751">
    <property type="component" value="Chromosome"/>
</dbReference>
<dbReference type="EMBL" id="CP048630">
    <property type="protein sequence ID" value="QIB34740.1"/>
    <property type="molecule type" value="Genomic_DNA"/>
</dbReference>
<evidence type="ECO:0000313" key="2">
    <source>
        <dbReference type="Proteomes" id="UP000464751"/>
    </source>
</evidence>